<dbReference type="PANTHER" id="PTHR24305:SF210">
    <property type="entry name" value="CYTOCHROME P450 MONOOXYGENASE ASQL-RELATED"/>
    <property type="match status" value="1"/>
</dbReference>
<evidence type="ECO:0000313" key="10">
    <source>
        <dbReference type="Proteomes" id="UP000504636"/>
    </source>
</evidence>
<dbReference type="OrthoDB" id="1470350at2759"/>
<reference evidence="11" key="2">
    <citation type="submission" date="2020-04" db="EMBL/GenBank/DDBJ databases">
        <authorList>
            <consortium name="NCBI Genome Project"/>
        </authorList>
    </citation>
    <scope>NUCLEOTIDE SEQUENCE</scope>
    <source>
        <strain evidence="11">CBS 304.34</strain>
    </source>
</reference>
<evidence type="ECO:0000256" key="5">
    <source>
        <dbReference type="ARBA" id="ARBA00023004"/>
    </source>
</evidence>
<evidence type="ECO:0000256" key="6">
    <source>
        <dbReference type="PIRSR" id="PIRSR602401-1"/>
    </source>
</evidence>
<dbReference type="RefSeq" id="XP_033577578.1">
    <property type="nucleotide sequence ID" value="XM_033722838.1"/>
</dbReference>
<dbReference type="InterPro" id="IPR017972">
    <property type="entry name" value="Cyt_P450_CS"/>
</dbReference>
<keyword evidence="8" id="KW-0812">Transmembrane</keyword>
<reference evidence="9 11" key="1">
    <citation type="journal article" date="2020" name="Stud. Mycol.">
        <title>101 Dothideomycetes genomes: a test case for predicting lifestyles and emergence of pathogens.</title>
        <authorList>
            <person name="Haridas S."/>
            <person name="Albert R."/>
            <person name="Binder M."/>
            <person name="Bloem J."/>
            <person name="Labutti K."/>
            <person name="Salamov A."/>
            <person name="Andreopoulos B."/>
            <person name="Baker S."/>
            <person name="Barry K."/>
            <person name="Bills G."/>
            <person name="Bluhm B."/>
            <person name="Cannon C."/>
            <person name="Castanera R."/>
            <person name="Culley D."/>
            <person name="Daum C."/>
            <person name="Ezra D."/>
            <person name="Gonzalez J."/>
            <person name="Henrissat B."/>
            <person name="Kuo A."/>
            <person name="Liang C."/>
            <person name="Lipzen A."/>
            <person name="Lutzoni F."/>
            <person name="Magnuson J."/>
            <person name="Mondo S."/>
            <person name="Nolan M."/>
            <person name="Ohm R."/>
            <person name="Pangilinan J."/>
            <person name="Park H.-J."/>
            <person name="Ramirez L."/>
            <person name="Alfaro M."/>
            <person name="Sun H."/>
            <person name="Tritt A."/>
            <person name="Yoshinaga Y."/>
            <person name="Zwiers L.-H."/>
            <person name="Turgeon B."/>
            <person name="Goodwin S."/>
            <person name="Spatafora J."/>
            <person name="Crous P."/>
            <person name="Grigoriev I."/>
        </authorList>
    </citation>
    <scope>NUCLEOTIDE SEQUENCE</scope>
    <source>
        <strain evidence="9 11">CBS 304.34</strain>
    </source>
</reference>
<dbReference type="InterPro" id="IPR036396">
    <property type="entry name" value="Cyt_P450_sf"/>
</dbReference>
<evidence type="ECO:0000313" key="11">
    <source>
        <dbReference type="RefSeq" id="XP_033577578.1"/>
    </source>
</evidence>
<dbReference type="AlphaFoldDB" id="A0A6A6YRF5"/>
<dbReference type="Proteomes" id="UP000504636">
    <property type="component" value="Unplaced"/>
</dbReference>
<keyword evidence="5 6" id="KW-0408">Iron</keyword>
<dbReference type="Pfam" id="PF00067">
    <property type="entry name" value="p450"/>
    <property type="match status" value="1"/>
</dbReference>
<keyword evidence="8" id="KW-0472">Membrane</keyword>
<dbReference type="CDD" id="cd11058">
    <property type="entry name" value="CYP60B-like"/>
    <property type="match status" value="1"/>
</dbReference>
<organism evidence="9">
    <name type="scientific">Mytilinidion resinicola</name>
    <dbReference type="NCBI Taxonomy" id="574789"/>
    <lineage>
        <taxon>Eukaryota</taxon>
        <taxon>Fungi</taxon>
        <taxon>Dikarya</taxon>
        <taxon>Ascomycota</taxon>
        <taxon>Pezizomycotina</taxon>
        <taxon>Dothideomycetes</taxon>
        <taxon>Pleosporomycetidae</taxon>
        <taxon>Mytilinidiales</taxon>
        <taxon>Mytilinidiaceae</taxon>
        <taxon>Mytilinidion</taxon>
    </lineage>
</organism>
<dbReference type="GO" id="GO:0016705">
    <property type="term" value="F:oxidoreductase activity, acting on paired donors, with incorporation or reduction of molecular oxygen"/>
    <property type="evidence" value="ECO:0007669"/>
    <property type="project" value="InterPro"/>
</dbReference>
<dbReference type="PROSITE" id="PS00086">
    <property type="entry name" value="CYTOCHROME_P450"/>
    <property type="match status" value="1"/>
</dbReference>
<evidence type="ECO:0000256" key="3">
    <source>
        <dbReference type="ARBA" id="ARBA00022617"/>
    </source>
</evidence>
<protein>
    <submittedName>
        <fullName evidence="9 11">Cytochrome P450</fullName>
    </submittedName>
</protein>
<dbReference type="GeneID" id="54463731"/>
<dbReference type="GO" id="GO:0005506">
    <property type="term" value="F:iron ion binding"/>
    <property type="evidence" value="ECO:0007669"/>
    <property type="project" value="InterPro"/>
</dbReference>
<sequence>MADLPAVFTISNIAFGVLLYYFARTVHRLFLHPLSKAPGPWYLAISTIPGTYYICISGRWNLVNRELHERYGPVVRVGPHKLSVRGEIGWKAIYGHKSRDAEEWSKWPDFFPNVPKDIVTAPTAEHRRLRKEIIRAFSDKAIQEQQSIFHDYAKILILQWKKRDQTVIDVAKWFNFYTFDTFGDLAFGESFGSLEGGESHPWVNLIFDSIKINKMSGFLEEFPLIKQLAILLTPAEIKRRATEHFELSEQKIRQRLARGANDRKDFISYIWKSDGTGLTQQELERNASTLIVAGSETTATTLSGLIDYLLKNPEKYARLTHEVRSTFKAGDDEVTLLDTANVPYVHACIEETLRLFPAVPVGAPRQVGASGGSIENYYLPPQTLLEVPQWATHRASVNFCDPDDFVPERWLPTDHPWYDPRYANDNKGVVQTFSYGPRACVGKTLAYHEMRFITSLIFKNFDFEPTPEGAGWVERCEHYFFWHKPPLPVKLKAVALK</sequence>
<dbReference type="PANTHER" id="PTHR24305">
    <property type="entry name" value="CYTOCHROME P450"/>
    <property type="match status" value="1"/>
</dbReference>
<dbReference type="GO" id="GO:0004497">
    <property type="term" value="F:monooxygenase activity"/>
    <property type="evidence" value="ECO:0007669"/>
    <property type="project" value="UniProtKB-KW"/>
</dbReference>
<evidence type="ECO:0000256" key="4">
    <source>
        <dbReference type="ARBA" id="ARBA00022723"/>
    </source>
</evidence>
<keyword evidence="4 6" id="KW-0479">Metal-binding</keyword>
<dbReference type="InterPro" id="IPR001128">
    <property type="entry name" value="Cyt_P450"/>
</dbReference>
<name>A0A6A6YRF5_9PEZI</name>
<gene>
    <name evidence="9 11" type="ORF">BDZ99DRAFT_487525</name>
</gene>
<evidence type="ECO:0000256" key="2">
    <source>
        <dbReference type="ARBA" id="ARBA00010617"/>
    </source>
</evidence>
<keyword evidence="7" id="KW-0560">Oxidoreductase</keyword>
<evidence type="ECO:0000313" key="9">
    <source>
        <dbReference type="EMBL" id="KAF2810614.1"/>
    </source>
</evidence>
<proteinExistence type="inferred from homology"/>
<dbReference type="PRINTS" id="PR00463">
    <property type="entry name" value="EP450I"/>
</dbReference>
<keyword evidence="8" id="KW-1133">Transmembrane helix</keyword>
<dbReference type="GO" id="GO:0020037">
    <property type="term" value="F:heme binding"/>
    <property type="evidence" value="ECO:0007669"/>
    <property type="project" value="InterPro"/>
</dbReference>
<dbReference type="PRINTS" id="PR00385">
    <property type="entry name" value="P450"/>
</dbReference>
<evidence type="ECO:0000256" key="1">
    <source>
        <dbReference type="ARBA" id="ARBA00001971"/>
    </source>
</evidence>
<evidence type="ECO:0000256" key="7">
    <source>
        <dbReference type="RuleBase" id="RU000461"/>
    </source>
</evidence>
<comment type="similarity">
    <text evidence="2 7">Belongs to the cytochrome P450 family.</text>
</comment>
<dbReference type="SUPFAM" id="SSF48264">
    <property type="entry name" value="Cytochrome P450"/>
    <property type="match status" value="1"/>
</dbReference>
<keyword evidence="3 6" id="KW-0349">Heme</keyword>
<keyword evidence="7" id="KW-0503">Monooxygenase</keyword>
<comment type="cofactor">
    <cofactor evidence="1 6">
        <name>heme</name>
        <dbReference type="ChEBI" id="CHEBI:30413"/>
    </cofactor>
</comment>
<dbReference type="InterPro" id="IPR002401">
    <property type="entry name" value="Cyt_P450_E_grp-I"/>
</dbReference>
<feature type="transmembrane region" description="Helical" evidence="8">
    <location>
        <begin position="6"/>
        <end position="23"/>
    </location>
</feature>
<accession>A0A6A6YRF5</accession>
<dbReference type="Gene3D" id="1.10.630.10">
    <property type="entry name" value="Cytochrome P450"/>
    <property type="match status" value="1"/>
</dbReference>
<evidence type="ECO:0000256" key="8">
    <source>
        <dbReference type="SAM" id="Phobius"/>
    </source>
</evidence>
<dbReference type="InterPro" id="IPR050121">
    <property type="entry name" value="Cytochrome_P450_monoxygenase"/>
</dbReference>
<feature type="binding site" description="axial binding residue" evidence="6">
    <location>
        <position position="440"/>
    </location>
    <ligand>
        <name>heme</name>
        <dbReference type="ChEBI" id="CHEBI:30413"/>
    </ligand>
    <ligandPart>
        <name>Fe</name>
        <dbReference type="ChEBI" id="CHEBI:18248"/>
    </ligandPart>
</feature>
<keyword evidence="10" id="KW-1185">Reference proteome</keyword>
<dbReference type="EMBL" id="MU003699">
    <property type="protein sequence ID" value="KAF2810614.1"/>
    <property type="molecule type" value="Genomic_DNA"/>
</dbReference>
<reference evidence="11" key="3">
    <citation type="submission" date="2025-04" db="UniProtKB">
        <authorList>
            <consortium name="RefSeq"/>
        </authorList>
    </citation>
    <scope>IDENTIFICATION</scope>
    <source>
        <strain evidence="11">CBS 304.34</strain>
    </source>
</reference>